<gene>
    <name evidence="2" type="ORF">ACCB01652.1</name>
</gene>
<protein>
    <submittedName>
        <fullName evidence="2">GK13676 gene product from transcript GK13676-RA</fullName>
    </submittedName>
</protein>
<dbReference type="AlphaFoldDB" id="V9ID26"/>
<evidence type="ECO:0000313" key="2">
    <source>
        <dbReference type="EMBL" id="AEY58990.1"/>
    </source>
</evidence>
<organism evidence="2">
    <name type="scientific">Apis cerana</name>
    <name type="common">Indian honeybee</name>
    <dbReference type="NCBI Taxonomy" id="7461"/>
    <lineage>
        <taxon>Eukaryota</taxon>
        <taxon>Metazoa</taxon>
        <taxon>Ecdysozoa</taxon>
        <taxon>Arthropoda</taxon>
        <taxon>Hexapoda</taxon>
        <taxon>Insecta</taxon>
        <taxon>Pterygota</taxon>
        <taxon>Neoptera</taxon>
        <taxon>Endopterygota</taxon>
        <taxon>Hymenoptera</taxon>
        <taxon>Apocrita</taxon>
        <taxon>Aculeata</taxon>
        <taxon>Apoidea</taxon>
        <taxon>Anthophila</taxon>
        <taxon>Apidae</taxon>
        <taxon>Apis</taxon>
    </lineage>
</organism>
<feature type="compositionally biased region" description="Basic and acidic residues" evidence="1">
    <location>
        <begin position="1"/>
        <end position="11"/>
    </location>
</feature>
<name>V9ID26_APICE</name>
<accession>V9ID26</accession>
<feature type="region of interest" description="Disordered" evidence="1">
    <location>
        <begin position="1"/>
        <end position="51"/>
    </location>
</feature>
<reference evidence="2" key="1">
    <citation type="submission" date="2011-11" db="EMBL/GenBank/DDBJ databases">
        <title>Decoding the brain transcriptome of the Eastern honeybee (Apis cerana) based on pyrosequencing.</title>
        <authorList>
            <person name="Sun L."/>
            <person name="Zheng H."/>
            <person name="Wang Y."/>
            <person name="Xie X."/>
            <person name="Zhu Y."/>
            <person name="Gu W."/>
            <person name="Wang S."/>
        </authorList>
    </citation>
    <scope>NUCLEOTIDE SEQUENCE</scope>
    <source>
        <tissue evidence="2">Brain</tissue>
    </source>
</reference>
<proteinExistence type="evidence at transcript level"/>
<sequence>MDVEDRLRQQRDAGVYECQVNTEPKMNLASFESGSRSGENRGSGRRLREEG</sequence>
<dbReference type="EMBL" id="JR040127">
    <property type="protein sequence ID" value="AEY58990.1"/>
    <property type="molecule type" value="mRNA"/>
</dbReference>
<evidence type="ECO:0000256" key="1">
    <source>
        <dbReference type="SAM" id="MobiDB-lite"/>
    </source>
</evidence>